<organism evidence="2">
    <name type="scientific">uncultured Caudovirales phage</name>
    <dbReference type="NCBI Taxonomy" id="2100421"/>
    <lineage>
        <taxon>Viruses</taxon>
        <taxon>Duplodnaviria</taxon>
        <taxon>Heunggongvirae</taxon>
        <taxon>Uroviricota</taxon>
        <taxon>Caudoviricetes</taxon>
        <taxon>Peduoviridae</taxon>
        <taxon>Maltschvirus</taxon>
        <taxon>Maltschvirus maltsch</taxon>
    </lineage>
</organism>
<name>A0A6J7X568_9CAUD</name>
<protein>
    <recommendedName>
        <fullName evidence="3">N-acetyltransferase domain-containing protein</fullName>
    </recommendedName>
</protein>
<sequence length="147" mass="17158">MIRTCDKNDIGQVIELGDAWAEQQKAAEFDQVAWHNLVRSYCIHDNCTWLNFVDQSNRVRGFMAGTAMVAPHINAVTAQIQLIYLEPEFQEHENLYDLHEEFLKWSKQYNCVSIMAPILFVMPDYISNFFDDLDYREGPTLMFKGVE</sequence>
<evidence type="ECO:0000313" key="1">
    <source>
        <dbReference type="EMBL" id="CAB4153690.1"/>
    </source>
</evidence>
<dbReference type="EMBL" id="LR798359">
    <property type="protein sequence ID" value="CAB5225999.1"/>
    <property type="molecule type" value="Genomic_DNA"/>
</dbReference>
<dbReference type="InterPro" id="IPR016181">
    <property type="entry name" value="Acyl_CoA_acyltransferase"/>
</dbReference>
<evidence type="ECO:0008006" key="3">
    <source>
        <dbReference type="Google" id="ProtNLM"/>
    </source>
</evidence>
<evidence type="ECO:0000313" key="2">
    <source>
        <dbReference type="EMBL" id="CAB5225999.1"/>
    </source>
</evidence>
<reference evidence="2" key="1">
    <citation type="submission" date="2020-05" db="EMBL/GenBank/DDBJ databases">
        <authorList>
            <person name="Chiriac C."/>
            <person name="Salcher M."/>
            <person name="Ghai R."/>
            <person name="Kavagutti S V."/>
        </authorList>
    </citation>
    <scope>NUCLEOTIDE SEQUENCE</scope>
</reference>
<gene>
    <name evidence="1" type="ORF">UFOVP640_17</name>
    <name evidence="2" type="ORF">UFOVP759_21</name>
</gene>
<dbReference type="SUPFAM" id="SSF55729">
    <property type="entry name" value="Acyl-CoA N-acyltransferases (Nat)"/>
    <property type="match status" value="1"/>
</dbReference>
<dbReference type="EMBL" id="LR796599">
    <property type="protein sequence ID" value="CAB4153690.1"/>
    <property type="molecule type" value="Genomic_DNA"/>
</dbReference>
<accession>A0A6J7X568</accession>
<dbReference type="Gene3D" id="3.40.630.30">
    <property type="match status" value="1"/>
</dbReference>
<proteinExistence type="predicted"/>